<keyword evidence="2" id="KW-1185">Reference proteome</keyword>
<dbReference type="OrthoDB" id="6434642at2759"/>
<organism evidence="1 2">
    <name type="scientific">Trichonephila inaurata madagascariensis</name>
    <dbReference type="NCBI Taxonomy" id="2747483"/>
    <lineage>
        <taxon>Eukaryota</taxon>
        <taxon>Metazoa</taxon>
        <taxon>Ecdysozoa</taxon>
        <taxon>Arthropoda</taxon>
        <taxon>Chelicerata</taxon>
        <taxon>Arachnida</taxon>
        <taxon>Araneae</taxon>
        <taxon>Araneomorphae</taxon>
        <taxon>Entelegynae</taxon>
        <taxon>Araneoidea</taxon>
        <taxon>Nephilidae</taxon>
        <taxon>Trichonephila</taxon>
        <taxon>Trichonephila inaurata</taxon>
    </lineage>
</organism>
<accession>A0A8X6XK99</accession>
<comment type="caution">
    <text evidence="1">The sequence shown here is derived from an EMBL/GenBank/DDBJ whole genome shotgun (WGS) entry which is preliminary data.</text>
</comment>
<dbReference type="PANTHER" id="PTHR47331">
    <property type="entry name" value="PHD-TYPE DOMAIN-CONTAINING PROTEIN"/>
    <property type="match status" value="1"/>
</dbReference>
<proteinExistence type="predicted"/>
<dbReference type="PANTHER" id="PTHR47331:SF5">
    <property type="entry name" value="RIBONUCLEASE H"/>
    <property type="match status" value="1"/>
</dbReference>
<dbReference type="AlphaFoldDB" id="A0A8X6XK99"/>
<name>A0A8X6XK99_9ARAC</name>
<dbReference type="Proteomes" id="UP000886998">
    <property type="component" value="Unassembled WGS sequence"/>
</dbReference>
<sequence length="81" mass="9505">MLHPFLDDEKIPRVGKRLRNSSLPEKTKHPIILPKSHYVTELIVRHKHLHGGSELILSALRMQYWIISARTKSHEKMCPLF</sequence>
<gene>
    <name evidence="1" type="ORF">TNIN_214051</name>
</gene>
<protein>
    <submittedName>
        <fullName evidence="1">Uncharacterized protein</fullName>
    </submittedName>
</protein>
<evidence type="ECO:0000313" key="1">
    <source>
        <dbReference type="EMBL" id="GFY54789.1"/>
    </source>
</evidence>
<dbReference type="EMBL" id="BMAV01010021">
    <property type="protein sequence ID" value="GFY54789.1"/>
    <property type="molecule type" value="Genomic_DNA"/>
</dbReference>
<evidence type="ECO:0000313" key="2">
    <source>
        <dbReference type="Proteomes" id="UP000886998"/>
    </source>
</evidence>
<reference evidence="1" key="1">
    <citation type="submission" date="2020-08" db="EMBL/GenBank/DDBJ databases">
        <title>Multicomponent nature underlies the extraordinary mechanical properties of spider dragline silk.</title>
        <authorList>
            <person name="Kono N."/>
            <person name="Nakamura H."/>
            <person name="Mori M."/>
            <person name="Yoshida Y."/>
            <person name="Ohtoshi R."/>
            <person name="Malay A.D."/>
            <person name="Moran D.A.P."/>
            <person name="Tomita M."/>
            <person name="Numata K."/>
            <person name="Arakawa K."/>
        </authorList>
    </citation>
    <scope>NUCLEOTIDE SEQUENCE</scope>
</reference>